<evidence type="ECO:0000259" key="2">
    <source>
        <dbReference type="Pfam" id="PF12680"/>
    </source>
</evidence>
<keyword evidence="4" id="KW-1185">Reference proteome</keyword>
<dbReference type="CDD" id="cd00531">
    <property type="entry name" value="NTF2_like"/>
    <property type="match status" value="1"/>
</dbReference>
<keyword evidence="1" id="KW-0732">Signal</keyword>
<proteinExistence type="predicted"/>
<dbReference type="InterPro" id="IPR037401">
    <property type="entry name" value="SnoaL-like"/>
</dbReference>
<evidence type="ECO:0000313" key="4">
    <source>
        <dbReference type="Proteomes" id="UP001167796"/>
    </source>
</evidence>
<feature type="domain" description="SnoaL-like" evidence="2">
    <location>
        <begin position="47"/>
        <end position="149"/>
    </location>
</feature>
<evidence type="ECO:0000313" key="3">
    <source>
        <dbReference type="EMBL" id="MDO7848615.1"/>
    </source>
</evidence>
<dbReference type="EMBL" id="JAUQSX010000011">
    <property type="protein sequence ID" value="MDO7848615.1"/>
    <property type="molecule type" value="Genomic_DNA"/>
</dbReference>
<evidence type="ECO:0000256" key="1">
    <source>
        <dbReference type="SAM" id="SignalP"/>
    </source>
</evidence>
<sequence>MKKSFVAAALFLSLTATLSQAEGRSDKRLIAASVADNDKAAIEKVITAYRDALKEANVGKVVALYTKDAVLMPPGAPTAVGQAQVKGTYEYVFGAIKLDINFTIDEVVVNGNTAFVRSTYKGTATVNANGQTGPEENRELFVFQKVSGQWKIARYMYNKTK</sequence>
<dbReference type="SUPFAM" id="SSF54427">
    <property type="entry name" value="NTF2-like"/>
    <property type="match status" value="1"/>
</dbReference>
<name>A0ABT9AHM7_9BACT</name>
<accession>A0ABT9AHM7</accession>
<dbReference type="Pfam" id="PF12680">
    <property type="entry name" value="SnoaL_2"/>
    <property type="match status" value="1"/>
</dbReference>
<comment type="caution">
    <text evidence="3">The sequence shown here is derived from an EMBL/GenBank/DDBJ whole genome shotgun (WGS) entry which is preliminary data.</text>
</comment>
<dbReference type="Proteomes" id="UP001167796">
    <property type="component" value="Unassembled WGS sequence"/>
</dbReference>
<dbReference type="RefSeq" id="WP_305013285.1">
    <property type="nucleotide sequence ID" value="NZ_JAUQSX010000011.1"/>
</dbReference>
<feature type="chain" id="PRO_5045841933" evidence="1">
    <location>
        <begin position="22"/>
        <end position="161"/>
    </location>
</feature>
<gene>
    <name evidence="3" type="ORF">Q5H92_19775</name>
</gene>
<dbReference type="Gene3D" id="3.10.450.50">
    <property type="match status" value="1"/>
</dbReference>
<reference evidence="3" key="1">
    <citation type="submission" date="2023-07" db="EMBL/GenBank/DDBJ databases">
        <authorList>
            <person name="Kim M.K."/>
        </authorList>
    </citation>
    <scope>NUCLEOTIDE SEQUENCE</scope>
    <source>
        <strain evidence="3">M29</strain>
    </source>
</reference>
<feature type="signal peptide" evidence="1">
    <location>
        <begin position="1"/>
        <end position="21"/>
    </location>
</feature>
<organism evidence="3 4">
    <name type="scientific">Hymenobacter mellowenesis</name>
    <dbReference type="NCBI Taxonomy" id="3063995"/>
    <lineage>
        <taxon>Bacteria</taxon>
        <taxon>Pseudomonadati</taxon>
        <taxon>Bacteroidota</taxon>
        <taxon>Cytophagia</taxon>
        <taxon>Cytophagales</taxon>
        <taxon>Hymenobacteraceae</taxon>
        <taxon>Hymenobacter</taxon>
    </lineage>
</organism>
<dbReference type="InterPro" id="IPR032710">
    <property type="entry name" value="NTF2-like_dom_sf"/>
</dbReference>
<protein>
    <submittedName>
        <fullName evidence="3">DUF4440 domain-containing protein</fullName>
    </submittedName>
</protein>